<dbReference type="GeneID" id="94831954"/>
<dbReference type="Proteomes" id="UP000179807">
    <property type="component" value="Unassembled WGS sequence"/>
</dbReference>
<gene>
    <name evidence="1" type="ORF">TRFO_13445</name>
</gene>
<sequence length="165" mass="19231">MSKKASEASDHHENENESNYFEQGVECLGNILDLSPKRFKLFNYNTAFDAYLEFIEDAKRKIPIRDLRQTFPNSKSYATHEMILTPSFVCYLAMRRLRRLLEVEQFPPVSQISEPPLELVTETEKSQNENVQLFHPKSRDQVSCELAEFTCDLTTDIDLSIFEIE</sequence>
<comment type="caution">
    <text evidence="1">The sequence shown here is derived from an EMBL/GenBank/DDBJ whole genome shotgun (WGS) entry which is preliminary data.</text>
</comment>
<dbReference type="EMBL" id="MLAK01000145">
    <property type="protein sequence ID" value="OHT16119.1"/>
    <property type="molecule type" value="Genomic_DNA"/>
</dbReference>
<name>A0A1J4KY08_9EUKA</name>
<keyword evidence="2" id="KW-1185">Reference proteome</keyword>
<dbReference type="VEuPathDB" id="TrichDB:TRFO_13445"/>
<dbReference type="RefSeq" id="XP_068369255.1">
    <property type="nucleotide sequence ID" value="XM_068497250.1"/>
</dbReference>
<proteinExistence type="predicted"/>
<organism evidence="1 2">
    <name type="scientific">Tritrichomonas foetus</name>
    <dbReference type="NCBI Taxonomy" id="1144522"/>
    <lineage>
        <taxon>Eukaryota</taxon>
        <taxon>Metamonada</taxon>
        <taxon>Parabasalia</taxon>
        <taxon>Tritrichomonadida</taxon>
        <taxon>Tritrichomonadidae</taxon>
        <taxon>Tritrichomonas</taxon>
    </lineage>
</organism>
<evidence type="ECO:0000313" key="2">
    <source>
        <dbReference type="Proteomes" id="UP000179807"/>
    </source>
</evidence>
<protein>
    <submittedName>
        <fullName evidence="1">Uncharacterized protein</fullName>
    </submittedName>
</protein>
<evidence type="ECO:0000313" key="1">
    <source>
        <dbReference type="EMBL" id="OHT16119.1"/>
    </source>
</evidence>
<dbReference type="AlphaFoldDB" id="A0A1J4KY08"/>
<reference evidence="1" key="1">
    <citation type="submission" date="2016-10" db="EMBL/GenBank/DDBJ databases">
        <authorList>
            <person name="Benchimol M."/>
            <person name="Almeida L.G."/>
            <person name="Vasconcelos A.T."/>
            <person name="Perreira-Neves A."/>
            <person name="Rosa I.A."/>
            <person name="Tasca T."/>
            <person name="Bogo M.R."/>
            <person name="de Souza W."/>
        </authorList>
    </citation>
    <scope>NUCLEOTIDE SEQUENCE [LARGE SCALE GENOMIC DNA]</scope>
    <source>
        <strain evidence="1">K</strain>
    </source>
</reference>
<accession>A0A1J4KY08</accession>